<dbReference type="CDD" id="cd00371">
    <property type="entry name" value="HMA"/>
    <property type="match status" value="1"/>
</dbReference>
<name>A0ABU7IKN1_9FLAO</name>
<dbReference type="InterPro" id="IPR036163">
    <property type="entry name" value="HMA_dom_sf"/>
</dbReference>
<evidence type="ECO:0000313" key="2">
    <source>
        <dbReference type="EMBL" id="MEE1973470.1"/>
    </source>
</evidence>
<reference evidence="2 3" key="1">
    <citation type="submission" date="2024-01" db="EMBL/GenBank/DDBJ databases">
        <title>Maribacter spp. originated from different algae showed divergent polysaccharides utilization ability.</title>
        <authorList>
            <person name="Wang H."/>
            <person name="Wu Y."/>
        </authorList>
    </citation>
    <scope>NUCLEOTIDE SEQUENCE [LARGE SCALE GENOMIC DNA]</scope>
    <source>
        <strain evidence="2 3">KPT27_14</strain>
    </source>
</reference>
<dbReference type="Gene3D" id="3.30.70.100">
    <property type="match status" value="1"/>
</dbReference>
<evidence type="ECO:0000313" key="3">
    <source>
        <dbReference type="Proteomes" id="UP001343698"/>
    </source>
</evidence>
<dbReference type="Proteomes" id="UP001343698">
    <property type="component" value="Unassembled WGS sequence"/>
</dbReference>
<gene>
    <name evidence="2" type="ORF">V1H85_13490</name>
</gene>
<keyword evidence="3" id="KW-1185">Reference proteome</keyword>
<dbReference type="EMBL" id="JAZDDF010000006">
    <property type="protein sequence ID" value="MEE1973470.1"/>
    <property type="molecule type" value="Genomic_DNA"/>
</dbReference>
<sequence length="165" mass="18150">MMKNSVLVIIMVLLVVGTLNAQITYVDQEVYGMDCAPCAYGLERGLKKMDGLQKVRVSLNDGRAYLDLAAENELTLGAIQEEVKKNGFSAKKAAVTVSGKLSKENGQWLVATPREQFLVSQATSTEYLEKMTEGNVTVSGTVDDVEDDNLPSQWILTISKMERIQ</sequence>
<protein>
    <submittedName>
        <fullName evidence="2">Heavy metal-associated domain-containing protein</fullName>
    </submittedName>
</protein>
<evidence type="ECO:0000259" key="1">
    <source>
        <dbReference type="PROSITE" id="PS50846"/>
    </source>
</evidence>
<comment type="caution">
    <text evidence="2">The sequence shown here is derived from an EMBL/GenBank/DDBJ whole genome shotgun (WGS) entry which is preliminary data.</text>
</comment>
<proteinExistence type="predicted"/>
<accession>A0ABU7IKN1</accession>
<feature type="domain" description="HMA" evidence="1">
    <location>
        <begin position="24"/>
        <end position="91"/>
    </location>
</feature>
<dbReference type="PROSITE" id="PS50846">
    <property type="entry name" value="HMA_2"/>
    <property type="match status" value="1"/>
</dbReference>
<organism evidence="2 3">
    <name type="scientific">Maribacter flavus</name>
    <dbReference type="NCBI Taxonomy" id="1658664"/>
    <lineage>
        <taxon>Bacteria</taxon>
        <taxon>Pseudomonadati</taxon>
        <taxon>Bacteroidota</taxon>
        <taxon>Flavobacteriia</taxon>
        <taxon>Flavobacteriales</taxon>
        <taxon>Flavobacteriaceae</taxon>
        <taxon>Maribacter</taxon>
    </lineage>
</organism>
<dbReference type="RefSeq" id="WP_239057499.1">
    <property type="nucleotide sequence ID" value="NZ_JAZDDF010000006.1"/>
</dbReference>
<dbReference type="Pfam" id="PF00403">
    <property type="entry name" value="HMA"/>
    <property type="match status" value="1"/>
</dbReference>
<dbReference type="SUPFAM" id="SSF55008">
    <property type="entry name" value="HMA, heavy metal-associated domain"/>
    <property type="match status" value="1"/>
</dbReference>
<dbReference type="InterPro" id="IPR006121">
    <property type="entry name" value="HMA_dom"/>
</dbReference>